<evidence type="ECO:0000313" key="1">
    <source>
        <dbReference type="EMBL" id="SDP27150.1"/>
    </source>
</evidence>
<protein>
    <submittedName>
        <fullName evidence="1">Uncharacterized protein</fullName>
    </submittedName>
</protein>
<organism evidence="1 2">
    <name type="scientific">Pseudomonas extremorientalis</name>
    <dbReference type="NCBI Taxonomy" id="169669"/>
    <lineage>
        <taxon>Bacteria</taxon>
        <taxon>Pseudomonadati</taxon>
        <taxon>Pseudomonadota</taxon>
        <taxon>Gammaproteobacteria</taxon>
        <taxon>Pseudomonadales</taxon>
        <taxon>Pseudomonadaceae</taxon>
        <taxon>Pseudomonas</taxon>
    </lineage>
</organism>
<gene>
    <name evidence="1" type="ORF">SAMN04490184_2805</name>
</gene>
<name>A0ABY0SI62_9PSED</name>
<evidence type="ECO:0000313" key="2">
    <source>
        <dbReference type="Proteomes" id="UP000182654"/>
    </source>
</evidence>
<dbReference type="Proteomes" id="UP000182654">
    <property type="component" value="Chromosome I"/>
</dbReference>
<dbReference type="EMBL" id="LT629708">
    <property type="protein sequence ID" value="SDP27150.1"/>
    <property type="molecule type" value="Genomic_DNA"/>
</dbReference>
<dbReference type="RefSeq" id="WP_231999530.1">
    <property type="nucleotide sequence ID" value="NZ_LT629708.1"/>
</dbReference>
<reference evidence="1 2" key="1">
    <citation type="submission" date="2016-10" db="EMBL/GenBank/DDBJ databases">
        <authorList>
            <person name="Varghese N."/>
            <person name="Submissions S."/>
        </authorList>
    </citation>
    <scope>NUCLEOTIDE SEQUENCE [LARGE SCALE GENOMIC DNA]</scope>
    <source>
        <strain evidence="1 2">BS2774</strain>
    </source>
</reference>
<keyword evidence="2" id="KW-1185">Reference proteome</keyword>
<proteinExistence type="predicted"/>
<accession>A0ABY0SI62</accession>
<sequence>MPKITGQPVANVIPSQSHAAPKTLAEVTQNLIVADRLHKAGVFSTSPQLGTVARDAFVNAGINGFVSAPLSIATYAGSAWTGEAIKGQYTSQTPILPPVHQPAPSTQGATYAGNVSTQNANVDTRLALAELRIEVVANNIMAIREGTDAKALKLVERDSQSPSERLAALEALYDVAENQLKMIGEENDMILRPYKGASGATAGTDGSRLDSLDKRFEAVNKFIGKLIVLKATDLPAEPMADTPTV</sequence>